<feature type="domain" description="Nuclear receptor-binding factor 2 MIT" evidence="4">
    <location>
        <begin position="64"/>
        <end position="114"/>
    </location>
</feature>
<evidence type="ECO:0000259" key="4">
    <source>
        <dbReference type="Pfam" id="PF17169"/>
    </source>
</evidence>
<dbReference type="Bgee" id="ENSXETG00000007693">
    <property type="expression patterns" value="Expressed in testis and 12 other cell types or tissues"/>
</dbReference>
<accession>A0A803JM51</accession>
<dbReference type="Pfam" id="PF08961">
    <property type="entry name" value="NRBF2"/>
    <property type="match status" value="1"/>
</dbReference>
<feature type="domain" description="Nuclear receptor-binding factor 2 C-terminal" evidence="3">
    <location>
        <begin position="122"/>
        <end position="319"/>
    </location>
</feature>
<protein>
    <submittedName>
        <fullName evidence="5">Nuclear receptor-binding factor 2</fullName>
    </submittedName>
</protein>
<dbReference type="FunCoup" id="A0A803JM51">
    <property type="interactions" value="2953"/>
</dbReference>
<keyword evidence="1" id="KW-0175">Coiled coil</keyword>
<dbReference type="Ensembl" id="ENSXETT00000121383">
    <property type="protein sequence ID" value="ENSXETP00000109019"/>
    <property type="gene ID" value="ENSXETG00000007693"/>
</dbReference>
<evidence type="ECO:0000313" key="5">
    <source>
        <dbReference type="Ensembl" id="ENSXETP00000109019"/>
    </source>
</evidence>
<feature type="coiled-coil region" evidence="1">
    <location>
        <begin position="203"/>
        <end position="244"/>
    </location>
</feature>
<evidence type="ECO:0000256" key="1">
    <source>
        <dbReference type="SAM" id="Coils"/>
    </source>
</evidence>
<organism evidence="5">
    <name type="scientific">Xenopus tropicalis</name>
    <name type="common">Western clawed frog</name>
    <name type="synonym">Silurana tropicalis</name>
    <dbReference type="NCBI Taxonomy" id="8364"/>
    <lineage>
        <taxon>Eukaryota</taxon>
        <taxon>Metazoa</taxon>
        <taxon>Chordata</taxon>
        <taxon>Craniata</taxon>
        <taxon>Vertebrata</taxon>
        <taxon>Euteleostomi</taxon>
        <taxon>Amphibia</taxon>
        <taxon>Batrachia</taxon>
        <taxon>Anura</taxon>
        <taxon>Pipoidea</taxon>
        <taxon>Pipidae</taxon>
        <taxon>Xenopodinae</taxon>
        <taxon>Xenopus</taxon>
        <taxon>Silurana</taxon>
    </lineage>
</organism>
<sequence>QCSVFVGKLGKKYLGTCSSCPSSLVYLVQSSHIGGLVLVWGCWSNAHQLQKYWLFCASFTFCLFYVAAYLSEAKKLTQSEQAQLSLELQRESHIKHQLLIQERLKRARREEKLRTQQKAIVAERELSAHLQASYRSAADNADSQNTLGSAGQKSGSNPGKYVQDIPSVLDREPDSLMYLLQRRKEPMETCKVSKAPKDDKTKLEEQATTIKELNQLVDTLLAENEALRKENKKLRAEVARLQKNPEKDLDIDTDFVEKSELWNLQQPTGSAANPTSAWQKFVAHSGKGTDIPIPNLPPLDIPLPELPPLELPEDIQSQLKGLMDS</sequence>
<dbReference type="InParanoid" id="A0A803JM51"/>
<evidence type="ECO:0000259" key="3">
    <source>
        <dbReference type="Pfam" id="PF08961"/>
    </source>
</evidence>
<reference evidence="5" key="1">
    <citation type="journal article" date="2010" name="Science">
        <title>The genome of the Western clawed frog Xenopus tropicalis.</title>
        <authorList>
            <person name="Hellsten U."/>
            <person name="Harland R.M."/>
            <person name="Gilchrist M.J."/>
            <person name="Hendrix D."/>
            <person name="Jurka J."/>
            <person name="Kapitonov V."/>
            <person name="Ovcharenko I."/>
            <person name="Putnam N.H."/>
            <person name="Shu S."/>
            <person name="Taher L."/>
            <person name="Blitz I.L."/>
            <person name="Blumberg B."/>
            <person name="Dichmann D.S."/>
            <person name="Dubchak I."/>
            <person name="Amaya E."/>
            <person name="Detter J.C."/>
            <person name="Fletcher R."/>
            <person name="Gerhard D.S."/>
            <person name="Goodstein D."/>
            <person name="Graves T."/>
            <person name="Grigoriev I.V."/>
            <person name="Grimwood J."/>
            <person name="Kawashima T."/>
            <person name="Lindquist E."/>
            <person name="Lucas S.M."/>
            <person name="Mead P.E."/>
            <person name="Mitros T."/>
            <person name="Ogino H."/>
            <person name="Ohta Y."/>
            <person name="Poliakov A.V."/>
            <person name="Pollet N."/>
            <person name="Robert J."/>
            <person name="Salamov A."/>
            <person name="Sater A.K."/>
            <person name="Schmutz J."/>
            <person name="Terry A."/>
            <person name="Vize P.D."/>
            <person name="Warren W.C."/>
            <person name="Wells D."/>
            <person name="Wills A."/>
            <person name="Wilson R.K."/>
            <person name="Zimmerman L.B."/>
            <person name="Zorn A.M."/>
            <person name="Grainger R."/>
            <person name="Grammer T."/>
            <person name="Khokha M.K."/>
            <person name="Richardson P.M."/>
            <person name="Rokhsar D.S."/>
        </authorList>
    </citation>
    <scope>NUCLEOTIDE SEQUENCE [LARGE SCALE GENOMIC DNA]</scope>
    <source>
        <strain evidence="5">Nigerian</strain>
    </source>
</reference>
<dbReference type="SUPFAM" id="SSF140361">
    <property type="entry name" value="MIT domain-like"/>
    <property type="match status" value="1"/>
</dbReference>
<feature type="compositionally biased region" description="Polar residues" evidence="2">
    <location>
        <begin position="141"/>
        <end position="157"/>
    </location>
</feature>
<dbReference type="Pfam" id="PF17169">
    <property type="entry name" value="NRBF2_MIT"/>
    <property type="match status" value="1"/>
</dbReference>
<dbReference type="Gene3D" id="1.20.58.80">
    <property type="entry name" value="Phosphotransferase system, lactose/cellobiose-type IIA subunit"/>
    <property type="match status" value="1"/>
</dbReference>
<dbReference type="GO" id="GO:0006914">
    <property type="term" value="P:autophagy"/>
    <property type="evidence" value="ECO:0007669"/>
    <property type="project" value="InterPro"/>
</dbReference>
<dbReference type="Xenbase" id="XB-GENE-1008875">
    <property type="gene designation" value="nrbf2"/>
</dbReference>
<evidence type="ECO:0000256" key="2">
    <source>
        <dbReference type="SAM" id="MobiDB-lite"/>
    </source>
</evidence>
<name>A0A803JM51_XENTR</name>
<dbReference type="PANTHER" id="PTHR14964:SF2">
    <property type="entry name" value="NUCLEAR RECEPTOR-BINDING FACTOR 2"/>
    <property type="match status" value="1"/>
</dbReference>
<dbReference type="InterPro" id="IPR039679">
    <property type="entry name" value="NRBF2"/>
</dbReference>
<dbReference type="GeneTree" id="ENSGT00390000000984"/>
<gene>
    <name evidence="5" type="primary">nrbf2</name>
</gene>
<dbReference type="AlphaFoldDB" id="A0A803JM51"/>
<feature type="region of interest" description="Disordered" evidence="2">
    <location>
        <begin position="134"/>
        <end position="165"/>
    </location>
</feature>
<dbReference type="PANTHER" id="PTHR14964">
    <property type="entry name" value="NUCLEAR RECEPTOR BINDING FACTOR 2"/>
    <property type="match status" value="1"/>
</dbReference>
<reference evidence="5" key="2">
    <citation type="submission" date="2021-03" db="UniProtKB">
        <authorList>
            <consortium name="Ensembl"/>
        </authorList>
    </citation>
    <scope>IDENTIFICATION</scope>
</reference>
<proteinExistence type="predicted"/>
<dbReference type="InterPro" id="IPR033393">
    <property type="entry name" value="NRBF2_MIT"/>
</dbReference>
<dbReference type="InterPro" id="IPR015056">
    <property type="entry name" value="NRBF2_C"/>
</dbReference>